<name>A0A2G5T0M6_9PELO</name>
<dbReference type="InterPro" id="IPR009060">
    <property type="entry name" value="UBA-like_sf"/>
</dbReference>
<accession>A0A2G5T0M6</accession>
<dbReference type="Pfam" id="PF14555">
    <property type="entry name" value="UBA_4"/>
    <property type="match status" value="1"/>
</dbReference>
<dbReference type="Gene3D" id="1.10.8.10">
    <property type="entry name" value="DNA helicase RuvA subunit, C-terminal domain"/>
    <property type="match status" value="1"/>
</dbReference>
<dbReference type="PANTHER" id="PTHR23322:SF93">
    <property type="entry name" value="UBX DOMAIN-CONTAINING PROTEIN 8"/>
    <property type="match status" value="1"/>
</dbReference>
<evidence type="ECO:0000313" key="3">
    <source>
        <dbReference type="Proteomes" id="UP000230233"/>
    </source>
</evidence>
<dbReference type="STRING" id="1611254.A0A2G5T0M6"/>
<sequence length="508" mass="58694">MYFRWRCEQQSLKRHSAIPPARGLATPRWLMMVCTRYVVLSRSVSPSNMDEYRQALIAQMMEVTNCSQEVALDYLTRTNYDVETAVRHFFEVIPQSFAIFRNIYIFQGTIPAAITSSSSPSISTTSSSRTSLPGSPEASTPSRAGPVLPRYHSLVQFFAQFLTLPFRLPLIVLNYVYNFFMGKSEPVYAHIFEYISKEYPQYDSQKEAVFYKRRLTSLRSDLPTKQWRWLVTYIHDPSGSPDFFNSLFTSNFAEQVGSRGAAFFGCVMGSEDAQKIRPDRAFGKSRRSCIIIFVIKATSLTRKLIIEDLSNPEAVATNVDLALIDLIAEDADNMERNRKQNESRRLMEEQNREYEASVQRDLERRLEKEKKEEAEKKLREEEEEKQRQSEERLKTVQAYKKERMEEDTTAEGAHDLLIRFPTGKKVIKFNSDDSTEKLFNEAMKSELCPLYFQMHLSFPKKPVPCLPQWYFDIVSAEELEPKEECLSNESTMADAGITHGSMVYIDNL</sequence>
<feature type="compositionally biased region" description="Low complexity" evidence="1">
    <location>
        <begin position="115"/>
        <end position="131"/>
    </location>
</feature>
<protein>
    <recommendedName>
        <fullName evidence="4">UBX domain-containing protein</fullName>
    </recommendedName>
</protein>
<dbReference type="SUPFAM" id="SSF46934">
    <property type="entry name" value="UBA-like"/>
    <property type="match status" value="1"/>
</dbReference>
<dbReference type="SUPFAM" id="SSF54236">
    <property type="entry name" value="Ubiquitin-like"/>
    <property type="match status" value="1"/>
</dbReference>
<feature type="region of interest" description="Disordered" evidence="1">
    <location>
        <begin position="115"/>
        <end position="143"/>
    </location>
</feature>
<dbReference type="Proteomes" id="UP000230233">
    <property type="component" value="Chromosome X"/>
</dbReference>
<dbReference type="CDD" id="cd14273">
    <property type="entry name" value="UBA_TAP-C_like"/>
    <property type="match status" value="1"/>
</dbReference>
<dbReference type="PANTHER" id="PTHR23322">
    <property type="entry name" value="FAS-ASSOCIATED PROTEIN"/>
    <property type="match status" value="1"/>
</dbReference>
<evidence type="ECO:0008006" key="4">
    <source>
        <dbReference type="Google" id="ProtNLM"/>
    </source>
</evidence>
<keyword evidence="3" id="KW-1185">Reference proteome</keyword>
<dbReference type="AlphaFoldDB" id="A0A2G5T0M6"/>
<reference evidence="3" key="1">
    <citation type="submission" date="2017-10" db="EMBL/GenBank/DDBJ databases">
        <title>Rapid genome shrinkage in a self-fertile nematode reveals novel sperm competition proteins.</title>
        <authorList>
            <person name="Yin D."/>
            <person name="Schwarz E.M."/>
            <person name="Thomas C.G."/>
            <person name="Felde R.L."/>
            <person name="Korf I.F."/>
            <person name="Cutter A.D."/>
            <person name="Schartner C.M."/>
            <person name="Ralston E.J."/>
            <person name="Meyer B.J."/>
            <person name="Haag E.S."/>
        </authorList>
    </citation>
    <scope>NUCLEOTIDE SEQUENCE [LARGE SCALE GENOMIC DNA]</scope>
    <source>
        <strain evidence="3">JU1422</strain>
    </source>
</reference>
<evidence type="ECO:0000256" key="1">
    <source>
        <dbReference type="SAM" id="MobiDB-lite"/>
    </source>
</evidence>
<dbReference type="InterPro" id="IPR050730">
    <property type="entry name" value="UBX_domain-protein"/>
</dbReference>
<dbReference type="CDD" id="cd01767">
    <property type="entry name" value="UBX"/>
    <property type="match status" value="1"/>
</dbReference>
<gene>
    <name evidence="2" type="primary">Cni-H40L08.1</name>
    <name evidence="2" type="synonym">Cnig_chr_X.g25873</name>
    <name evidence="2" type="ORF">B9Z55_025873</name>
</gene>
<dbReference type="OrthoDB" id="1026733at2759"/>
<dbReference type="InterPro" id="IPR029071">
    <property type="entry name" value="Ubiquitin-like_domsf"/>
</dbReference>
<evidence type="ECO:0000313" key="2">
    <source>
        <dbReference type="EMBL" id="PIC20810.1"/>
    </source>
</evidence>
<comment type="caution">
    <text evidence="2">The sequence shown here is derived from an EMBL/GenBank/DDBJ whole genome shotgun (WGS) entry which is preliminary data.</text>
</comment>
<dbReference type="EMBL" id="PDUG01000006">
    <property type="protein sequence ID" value="PIC20810.1"/>
    <property type="molecule type" value="Genomic_DNA"/>
</dbReference>
<proteinExistence type="predicted"/>
<dbReference type="GO" id="GO:0043130">
    <property type="term" value="F:ubiquitin binding"/>
    <property type="evidence" value="ECO:0007669"/>
    <property type="project" value="TreeGrafter"/>
</dbReference>
<feature type="region of interest" description="Disordered" evidence="1">
    <location>
        <begin position="335"/>
        <end position="394"/>
    </location>
</feature>
<organism evidence="2 3">
    <name type="scientific">Caenorhabditis nigoni</name>
    <dbReference type="NCBI Taxonomy" id="1611254"/>
    <lineage>
        <taxon>Eukaryota</taxon>
        <taxon>Metazoa</taxon>
        <taxon>Ecdysozoa</taxon>
        <taxon>Nematoda</taxon>
        <taxon>Chromadorea</taxon>
        <taxon>Rhabditida</taxon>
        <taxon>Rhabditina</taxon>
        <taxon>Rhabditomorpha</taxon>
        <taxon>Rhabditoidea</taxon>
        <taxon>Rhabditidae</taxon>
        <taxon>Peloderinae</taxon>
        <taxon>Caenorhabditis</taxon>
    </lineage>
</organism>